<feature type="transmembrane region" description="Helical" evidence="2">
    <location>
        <begin position="539"/>
        <end position="557"/>
    </location>
</feature>
<protein>
    <recommendedName>
        <fullName evidence="8">Integral membrane protein</fullName>
    </recommendedName>
</protein>
<feature type="transmembrane region" description="Helical" evidence="2">
    <location>
        <begin position="62"/>
        <end position="81"/>
    </location>
</feature>
<dbReference type="Pfam" id="PF10355">
    <property type="entry name" value="Ytp1"/>
    <property type="match status" value="1"/>
</dbReference>
<dbReference type="InterPro" id="IPR018825">
    <property type="entry name" value="DUF2427"/>
</dbReference>
<dbReference type="PANTHER" id="PTHR31685">
    <property type="entry name" value="INTEGRAL MEMBRANE PROTEIN (AFU_ORTHOLOGUE AFUA_6G12730)-RELATED"/>
    <property type="match status" value="1"/>
</dbReference>
<keyword evidence="2" id="KW-1133">Transmembrane helix</keyword>
<feature type="chain" id="PRO_5042088436" description="Integral membrane protein" evidence="3">
    <location>
        <begin position="27"/>
        <end position="613"/>
    </location>
</feature>
<name>A0AAE0HWK0_9PEZI</name>
<accession>A0AAE0HWK0</accession>
<dbReference type="Proteomes" id="UP001283341">
    <property type="component" value="Unassembled WGS sequence"/>
</dbReference>
<reference evidence="6" key="2">
    <citation type="submission" date="2023-06" db="EMBL/GenBank/DDBJ databases">
        <authorList>
            <consortium name="Lawrence Berkeley National Laboratory"/>
            <person name="Haridas S."/>
            <person name="Hensen N."/>
            <person name="Bonometti L."/>
            <person name="Westerberg I."/>
            <person name="Brannstrom I.O."/>
            <person name="Guillou S."/>
            <person name="Cros-Aarteil S."/>
            <person name="Calhoun S."/>
            <person name="Kuo A."/>
            <person name="Mondo S."/>
            <person name="Pangilinan J."/>
            <person name="Riley R."/>
            <person name="Labutti K."/>
            <person name="Andreopoulos B."/>
            <person name="Lipzen A."/>
            <person name="Chen C."/>
            <person name="Yanf M."/>
            <person name="Daum C."/>
            <person name="Ng V."/>
            <person name="Clum A."/>
            <person name="Steindorff A."/>
            <person name="Ohm R."/>
            <person name="Martin F."/>
            <person name="Silar P."/>
            <person name="Natvig D."/>
            <person name="Lalanne C."/>
            <person name="Gautier V."/>
            <person name="Ament-Velasquez S.L."/>
            <person name="Kruys A."/>
            <person name="Hutchinson M.I."/>
            <person name="Powell A.J."/>
            <person name="Barry K."/>
            <person name="Miller A.N."/>
            <person name="Grigoriev I.V."/>
            <person name="Debuchy R."/>
            <person name="Gladieux P."/>
            <person name="Thoren M.H."/>
            <person name="Johannesson H."/>
        </authorList>
    </citation>
    <scope>NUCLEOTIDE SEQUENCE</scope>
    <source>
        <strain evidence="6">CBS 118394</strain>
    </source>
</reference>
<feature type="transmembrane region" description="Helical" evidence="2">
    <location>
        <begin position="119"/>
        <end position="143"/>
    </location>
</feature>
<evidence type="ECO:0000256" key="2">
    <source>
        <dbReference type="SAM" id="Phobius"/>
    </source>
</evidence>
<dbReference type="InterPro" id="IPR018827">
    <property type="entry name" value="YTP1_C"/>
</dbReference>
<evidence type="ECO:0000259" key="5">
    <source>
        <dbReference type="Pfam" id="PF10355"/>
    </source>
</evidence>
<reference evidence="6" key="1">
    <citation type="journal article" date="2023" name="Mol. Phylogenet. Evol.">
        <title>Genome-scale phylogeny and comparative genomics of the fungal order Sordariales.</title>
        <authorList>
            <person name="Hensen N."/>
            <person name="Bonometti L."/>
            <person name="Westerberg I."/>
            <person name="Brannstrom I.O."/>
            <person name="Guillou S."/>
            <person name="Cros-Aarteil S."/>
            <person name="Calhoun S."/>
            <person name="Haridas S."/>
            <person name="Kuo A."/>
            <person name="Mondo S."/>
            <person name="Pangilinan J."/>
            <person name="Riley R."/>
            <person name="LaButti K."/>
            <person name="Andreopoulos B."/>
            <person name="Lipzen A."/>
            <person name="Chen C."/>
            <person name="Yan M."/>
            <person name="Daum C."/>
            <person name="Ng V."/>
            <person name="Clum A."/>
            <person name="Steindorff A."/>
            <person name="Ohm R.A."/>
            <person name="Martin F."/>
            <person name="Silar P."/>
            <person name="Natvig D.O."/>
            <person name="Lalanne C."/>
            <person name="Gautier V."/>
            <person name="Ament-Velasquez S.L."/>
            <person name="Kruys A."/>
            <person name="Hutchinson M.I."/>
            <person name="Powell A.J."/>
            <person name="Barry K."/>
            <person name="Miller A.N."/>
            <person name="Grigoriev I.V."/>
            <person name="Debuchy R."/>
            <person name="Gladieux P."/>
            <person name="Hiltunen Thoren M."/>
            <person name="Johannesson H."/>
        </authorList>
    </citation>
    <scope>NUCLEOTIDE SEQUENCE</scope>
    <source>
        <strain evidence="6">CBS 118394</strain>
    </source>
</reference>
<feature type="transmembrane region" description="Helical" evidence="2">
    <location>
        <begin position="337"/>
        <end position="356"/>
    </location>
</feature>
<feature type="domain" description="Protein YTP1-like C-terminal" evidence="5">
    <location>
        <begin position="310"/>
        <end position="598"/>
    </location>
</feature>
<gene>
    <name evidence="6" type="ORF">B0H66DRAFT_537168</name>
</gene>
<feature type="transmembrane region" description="Helical" evidence="2">
    <location>
        <begin position="577"/>
        <end position="602"/>
    </location>
</feature>
<keyword evidence="7" id="KW-1185">Reference proteome</keyword>
<evidence type="ECO:0008006" key="8">
    <source>
        <dbReference type="Google" id="ProtNLM"/>
    </source>
</evidence>
<organism evidence="6 7">
    <name type="scientific">Apodospora peruviana</name>
    <dbReference type="NCBI Taxonomy" id="516989"/>
    <lineage>
        <taxon>Eukaryota</taxon>
        <taxon>Fungi</taxon>
        <taxon>Dikarya</taxon>
        <taxon>Ascomycota</taxon>
        <taxon>Pezizomycotina</taxon>
        <taxon>Sordariomycetes</taxon>
        <taxon>Sordariomycetidae</taxon>
        <taxon>Sordariales</taxon>
        <taxon>Lasiosphaeriaceae</taxon>
        <taxon>Apodospora</taxon>
    </lineage>
</organism>
<sequence length="613" mass="67101">MKGLAAPLLKVLVGAVALGFVPAALAHGGDDMDGGMKMGEADQPQPDDQYPPTYFALVDHRAAIYGHIGLMVLAWVFVLPVGKHCALRLSRPCCQARWKADRELLAAVMLSLARSRYRLLAQVVFLAANGGGLLLGTIYTASAPDLYPNNAHHKIGWIASWIVGAQVFVGLLAGVEGVLKRNADRPIGHSSERQGFVPVSTEAIAEHESNYPKPRRFSNDSGQGTEVNTESLRSHSLSGMDSPTIPLHDVGAEFHDEDLGDDLDAHVLSAHRSGAVRSMVQKIAGKISLRFWKVLVFGYNAVDRTILLLGFVALCTGVITLGRFFEGNGIFSGLAHWIKGGIFFWLGIFTLGRWAGSFGDLGWAWNVRPKQEGQEWRPSAEFVESALIFTYGSTNIFLEHLGNWGGEYSVQDLEHISITVLFIGGGLCGMLIESTRIRDLLNTTVTEAAHPDSEKFYVDEERDELHQPETYPFSMNPIPALVILLLGIMMNSHTQESMISSMVHKQWGNLLTGASFARGFTYVLTYLKPPRSVYPSRPPTELLTAFALISGGIIFMASSADTVSGMIHYELDAMFMYTVTMGLVGLLMAWVIMVVALKGWAVRREAALSHRKA</sequence>
<keyword evidence="2" id="KW-0472">Membrane</keyword>
<dbReference type="PANTHER" id="PTHR31685:SF3">
    <property type="entry name" value="INTEGRAL MEMBRANE PROTEIN (AFU_ORTHOLOGUE AFUA_6G12730)"/>
    <property type="match status" value="1"/>
</dbReference>
<dbReference type="AlphaFoldDB" id="A0AAE0HWK0"/>
<feature type="signal peptide" evidence="3">
    <location>
        <begin position="1"/>
        <end position="26"/>
    </location>
</feature>
<feature type="domain" description="DUF2427" evidence="4">
    <location>
        <begin position="106"/>
        <end position="173"/>
    </location>
</feature>
<evidence type="ECO:0000256" key="3">
    <source>
        <dbReference type="SAM" id="SignalP"/>
    </source>
</evidence>
<comment type="caution">
    <text evidence="6">The sequence shown here is derived from an EMBL/GenBank/DDBJ whole genome shotgun (WGS) entry which is preliminary data.</text>
</comment>
<feature type="region of interest" description="Disordered" evidence="1">
    <location>
        <begin position="207"/>
        <end position="227"/>
    </location>
</feature>
<evidence type="ECO:0000259" key="4">
    <source>
        <dbReference type="Pfam" id="PF10348"/>
    </source>
</evidence>
<feature type="transmembrane region" description="Helical" evidence="2">
    <location>
        <begin position="306"/>
        <end position="325"/>
    </location>
</feature>
<dbReference type="EMBL" id="JAUEDM010000007">
    <property type="protein sequence ID" value="KAK3313919.1"/>
    <property type="molecule type" value="Genomic_DNA"/>
</dbReference>
<dbReference type="Pfam" id="PF10348">
    <property type="entry name" value="DUF2427"/>
    <property type="match status" value="1"/>
</dbReference>
<evidence type="ECO:0000313" key="6">
    <source>
        <dbReference type="EMBL" id="KAK3313919.1"/>
    </source>
</evidence>
<feature type="transmembrane region" description="Helical" evidence="2">
    <location>
        <begin position="155"/>
        <end position="175"/>
    </location>
</feature>
<evidence type="ECO:0000313" key="7">
    <source>
        <dbReference type="Proteomes" id="UP001283341"/>
    </source>
</evidence>
<keyword evidence="2" id="KW-0812">Transmembrane</keyword>
<proteinExistence type="predicted"/>
<keyword evidence="3" id="KW-0732">Signal</keyword>
<evidence type="ECO:0000256" key="1">
    <source>
        <dbReference type="SAM" id="MobiDB-lite"/>
    </source>
</evidence>